<evidence type="ECO:0000256" key="1">
    <source>
        <dbReference type="SAM" id="SignalP"/>
    </source>
</evidence>
<dbReference type="EnsemblMetazoa" id="BGLB013819-RB">
    <property type="protein sequence ID" value="BGLB013819-PB"/>
    <property type="gene ID" value="BGLB013819"/>
</dbReference>
<keyword evidence="1" id="KW-0732">Signal</keyword>
<dbReference type="EnsemblMetazoa" id="BGLB013819-RC">
    <property type="protein sequence ID" value="BGLB013819-PC"/>
    <property type="gene ID" value="BGLB013819"/>
</dbReference>
<accession>A0A2C9K655</accession>
<evidence type="ECO:0000313" key="2">
    <source>
        <dbReference type="EnsemblMetazoa" id="BGLB013819-PB"/>
    </source>
</evidence>
<protein>
    <submittedName>
        <fullName evidence="2">Uncharacterized protein</fullName>
    </submittedName>
</protein>
<reference evidence="2" key="1">
    <citation type="submission" date="2020-05" db="UniProtKB">
        <authorList>
            <consortium name="EnsemblMetazoa"/>
        </authorList>
    </citation>
    <scope>IDENTIFICATION</scope>
    <source>
        <strain evidence="2">BB02</strain>
    </source>
</reference>
<proteinExistence type="predicted"/>
<feature type="signal peptide" evidence="1">
    <location>
        <begin position="1"/>
        <end position="17"/>
    </location>
</feature>
<organism evidence="2 3">
    <name type="scientific">Biomphalaria glabrata</name>
    <name type="common">Bloodfluke planorb</name>
    <name type="synonym">Freshwater snail</name>
    <dbReference type="NCBI Taxonomy" id="6526"/>
    <lineage>
        <taxon>Eukaryota</taxon>
        <taxon>Metazoa</taxon>
        <taxon>Spiralia</taxon>
        <taxon>Lophotrochozoa</taxon>
        <taxon>Mollusca</taxon>
        <taxon>Gastropoda</taxon>
        <taxon>Heterobranchia</taxon>
        <taxon>Euthyneura</taxon>
        <taxon>Panpulmonata</taxon>
        <taxon>Hygrophila</taxon>
        <taxon>Lymnaeoidea</taxon>
        <taxon>Planorbidae</taxon>
        <taxon>Biomphalaria</taxon>
    </lineage>
</organism>
<evidence type="ECO:0000313" key="3">
    <source>
        <dbReference type="Proteomes" id="UP000076420"/>
    </source>
</evidence>
<name>A0A2C9K655_BIOGL</name>
<sequence length="233" mass="23164">MVVSTVAVLAGIAAAAATKPEAVASEAAVIGQVSKVVPQVAFVGSLALIIAAAKEGVALGTQEAGKETAYGVAGVAALTTFVGAATGAAASNAGGTVGSVATGTAVGSAIAFGTGVGTSASASGAVGLMKAGVAAEPLAWCVLGADIHEGRTPAATYTFDCWKQVVHDMSTEPSKGKLLLDVVGDPRVKQTIVKCKVEGQLPEIILQNIWDELFSIDFVMLSSQQLAAHAVRM</sequence>
<dbReference type="VEuPathDB" id="VectorBase:BGLB013819"/>
<dbReference type="VEuPathDB" id="VectorBase:BGLAX_040547"/>
<dbReference type="Proteomes" id="UP000076420">
    <property type="component" value="Unassembled WGS sequence"/>
</dbReference>
<dbReference type="AlphaFoldDB" id="A0A2C9K655"/>
<feature type="chain" id="PRO_5014284966" evidence="1">
    <location>
        <begin position="18"/>
        <end position="233"/>
    </location>
</feature>
<dbReference type="OrthoDB" id="3553439at2759"/>
<dbReference type="KEGG" id="bgt:106052727"/>
<gene>
    <name evidence="2" type="primary">106052727</name>
</gene>